<evidence type="ECO:0000313" key="2">
    <source>
        <dbReference type="EMBL" id="CAD7264329.1"/>
    </source>
</evidence>
<name>A0A7R9B2R1_TIMSH</name>
<reference evidence="2" key="1">
    <citation type="submission" date="2020-11" db="EMBL/GenBank/DDBJ databases">
        <authorList>
            <person name="Tran Van P."/>
        </authorList>
    </citation>
    <scope>NUCLEOTIDE SEQUENCE</scope>
</reference>
<organism evidence="2">
    <name type="scientific">Timema shepardi</name>
    <name type="common">Walking stick</name>
    <dbReference type="NCBI Taxonomy" id="629360"/>
    <lineage>
        <taxon>Eukaryota</taxon>
        <taxon>Metazoa</taxon>
        <taxon>Ecdysozoa</taxon>
        <taxon>Arthropoda</taxon>
        <taxon>Hexapoda</taxon>
        <taxon>Insecta</taxon>
        <taxon>Pterygota</taxon>
        <taxon>Neoptera</taxon>
        <taxon>Polyneoptera</taxon>
        <taxon>Phasmatodea</taxon>
        <taxon>Timematodea</taxon>
        <taxon>Timematoidea</taxon>
        <taxon>Timematidae</taxon>
        <taxon>Timema</taxon>
    </lineage>
</organism>
<dbReference type="PROSITE" id="PS50060">
    <property type="entry name" value="MAM_2"/>
    <property type="match status" value="2"/>
</dbReference>
<dbReference type="AlphaFoldDB" id="A0A7R9B2R1"/>
<evidence type="ECO:0000259" key="1">
    <source>
        <dbReference type="PROSITE" id="PS50060"/>
    </source>
</evidence>
<dbReference type="Gene3D" id="2.60.120.200">
    <property type="match status" value="2"/>
</dbReference>
<dbReference type="CDD" id="cd06263">
    <property type="entry name" value="MAM"/>
    <property type="match status" value="2"/>
</dbReference>
<sequence>MVIYYLGPDTPMCLRFWTHMYGNGIGSLTVKLSDTRDGNDHEIWSLAGEAGNAWYQAEVPVSSPNPFMIVMLGQVGKNNLGDIALDDISLTFGSCPSSSPMASLVLTDSSQLTSGSQHLATPQIAAATIGDCTFEIDECGWSNAAARERVDDIDWDRTSGFFMTLARSNVQRPGSRAWFASHKLKASSLPLCVSFWFVLNEPFIDNTGPSLGSLSVYVKMLDKNGNIQMAPIWRLYNHQGPEWRYAQAVIQEINNDHVFGNYRTFTETPDVHDIREQDAILRLPVPYRTTIVRMNALLTIRPRL</sequence>
<dbReference type="Pfam" id="PF00629">
    <property type="entry name" value="MAM"/>
    <property type="match status" value="2"/>
</dbReference>
<proteinExistence type="predicted"/>
<dbReference type="InterPro" id="IPR000998">
    <property type="entry name" value="MAM_dom"/>
</dbReference>
<accession>A0A7R9B2R1</accession>
<feature type="domain" description="MAM" evidence="1">
    <location>
        <begin position="1"/>
        <end position="97"/>
    </location>
</feature>
<gene>
    <name evidence="2" type="ORF">TSIB3V08_LOCUS8383</name>
</gene>
<dbReference type="SUPFAM" id="SSF49899">
    <property type="entry name" value="Concanavalin A-like lectins/glucanases"/>
    <property type="match status" value="2"/>
</dbReference>
<dbReference type="GO" id="GO:0016020">
    <property type="term" value="C:membrane"/>
    <property type="evidence" value="ECO:0007669"/>
    <property type="project" value="InterPro"/>
</dbReference>
<dbReference type="InterPro" id="IPR051560">
    <property type="entry name" value="MAM_domain-containing"/>
</dbReference>
<dbReference type="PANTHER" id="PTHR23282">
    <property type="entry name" value="APICAL ENDOSOMAL GLYCOPROTEIN PRECURSOR"/>
    <property type="match status" value="1"/>
</dbReference>
<dbReference type="EMBL" id="OC004310">
    <property type="protein sequence ID" value="CAD7264329.1"/>
    <property type="molecule type" value="Genomic_DNA"/>
</dbReference>
<protein>
    <recommendedName>
        <fullName evidence="1">MAM domain-containing protein</fullName>
    </recommendedName>
</protein>
<feature type="domain" description="MAM" evidence="1">
    <location>
        <begin position="130"/>
        <end position="251"/>
    </location>
</feature>
<dbReference type="SMART" id="SM00137">
    <property type="entry name" value="MAM"/>
    <property type="match status" value="1"/>
</dbReference>
<dbReference type="InterPro" id="IPR013320">
    <property type="entry name" value="ConA-like_dom_sf"/>
</dbReference>
<dbReference type="PANTHER" id="PTHR23282:SF101">
    <property type="entry name" value="MAM DOMAIN-CONTAINING PROTEIN"/>
    <property type="match status" value="1"/>
</dbReference>